<dbReference type="InterPro" id="IPR003675">
    <property type="entry name" value="Rce1/LyrA-like_dom"/>
</dbReference>
<gene>
    <name evidence="3" type="ORF">J2I46_31875</name>
</gene>
<sequence>MSSTSNQPVGASALPAIKPLPFGRACLYFGASALWFRLCVYHLMPGLLRAGAAPFWAFISSYTLALTALIVATWLALRKEGYPINYATFRGRLRFAALTYRGWAWTLSLFVLGFCLTGLLLPAAQVIARLPALAPPSFLPAVLNPLVAQSARMTQFMGESLAGQWWLLLLYALFLTVFNLLGEELWFRGYLFPRQQVVHGSSTWLVHGLLWTLFHVPIYPWYLLYLLPTALSVSYVAQKTSSSWAAYVVHGLGNGLLVLVPLTSGVLGNRIE</sequence>
<evidence type="ECO:0000259" key="2">
    <source>
        <dbReference type="Pfam" id="PF02517"/>
    </source>
</evidence>
<dbReference type="Proteomes" id="UP000664628">
    <property type="component" value="Unassembled WGS sequence"/>
</dbReference>
<organism evidence="3 4">
    <name type="scientific">Fibrella forsythiae</name>
    <dbReference type="NCBI Taxonomy" id="2817061"/>
    <lineage>
        <taxon>Bacteria</taxon>
        <taxon>Pseudomonadati</taxon>
        <taxon>Bacteroidota</taxon>
        <taxon>Cytophagia</taxon>
        <taxon>Cytophagales</taxon>
        <taxon>Spirosomataceae</taxon>
        <taxon>Fibrella</taxon>
    </lineage>
</organism>
<accession>A0ABS3JT76</accession>
<name>A0ABS3JT76_9BACT</name>
<protein>
    <submittedName>
        <fullName evidence="3">CPBP family intramembrane metalloprotease</fullName>
    </submittedName>
</protein>
<keyword evidence="1" id="KW-0812">Transmembrane</keyword>
<proteinExistence type="predicted"/>
<keyword evidence="3" id="KW-0378">Hydrolase</keyword>
<feature type="domain" description="CAAX prenyl protease 2/Lysostaphin resistance protein A-like" evidence="2">
    <location>
        <begin position="166"/>
        <end position="255"/>
    </location>
</feature>
<keyword evidence="3" id="KW-0645">Protease</keyword>
<feature type="transmembrane region" description="Helical" evidence="1">
    <location>
        <begin position="244"/>
        <end position="267"/>
    </location>
</feature>
<comment type="caution">
    <text evidence="3">The sequence shown here is derived from an EMBL/GenBank/DDBJ whole genome shotgun (WGS) entry which is preliminary data.</text>
</comment>
<dbReference type="EMBL" id="JAFMYW010000025">
    <property type="protein sequence ID" value="MBO0953214.1"/>
    <property type="molecule type" value="Genomic_DNA"/>
</dbReference>
<evidence type="ECO:0000256" key="1">
    <source>
        <dbReference type="SAM" id="Phobius"/>
    </source>
</evidence>
<reference evidence="3 4" key="1">
    <citation type="submission" date="2021-03" db="EMBL/GenBank/DDBJ databases">
        <title>Fibrella sp. HMF5405 genome sequencing and assembly.</title>
        <authorList>
            <person name="Kang H."/>
            <person name="Kim H."/>
            <person name="Bae S."/>
            <person name="Joh K."/>
        </authorList>
    </citation>
    <scope>NUCLEOTIDE SEQUENCE [LARGE SCALE GENOMIC DNA]</scope>
    <source>
        <strain evidence="3 4">HMF5405</strain>
    </source>
</reference>
<feature type="transmembrane region" description="Helical" evidence="1">
    <location>
        <begin position="55"/>
        <end position="77"/>
    </location>
</feature>
<keyword evidence="4" id="KW-1185">Reference proteome</keyword>
<keyword evidence="1" id="KW-0472">Membrane</keyword>
<feature type="transmembrane region" description="Helical" evidence="1">
    <location>
        <begin position="98"/>
        <end position="121"/>
    </location>
</feature>
<dbReference type="GO" id="GO:0008237">
    <property type="term" value="F:metallopeptidase activity"/>
    <property type="evidence" value="ECO:0007669"/>
    <property type="project" value="UniProtKB-KW"/>
</dbReference>
<dbReference type="RefSeq" id="WP_207333166.1">
    <property type="nucleotide sequence ID" value="NZ_JAFMYW010000025.1"/>
</dbReference>
<keyword evidence="3" id="KW-0482">Metalloprotease</keyword>
<feature type="transmembrane region" description="Helical" evidence="1">
    <location>
        <begin position="163"/>
        <end position="182"/>
    </location>
</feature>
<feature type="transmembrane region" description="Helical" evidence="1">
    <location>
        <begin position="203"/>
        <end position="224"/>
    </location>
</feature>
<evidence type="ECO:0000313" key="3">
    <source>
        <dbReference type="EMBL" id="MBO0953214.1"/>
    </source>
</evidence>
<evidence type="ECO:0000313" key="4">
    <source>
        <dbReference type="Proteomes" id="UP000664628"/>
    </source>
</evidence>
<keyword evidence="1" id="KW-1133">Transmembrane helix</keyword>
<dbReference type="Pfam" id="PF02517">
    <property type="entry name" value="Rce1-like"/>
    <property type="match status" value="1"/>
</dbReference>
<feature type="transmembrane region" description="Helical" evidence="1">
    <location>
        <begin position="25"/>
        <end position="43"/>
    </location>
</feature>